<evidence type="ECO:0000313" key="3">
    <source>
        <dbReference type="EMBL" id="MFC6892622.1"/>
    </source>
</evidence>
<dbReference type="EMBL" id="JBHSXL010000008">
    <property type="protein sequence ID" value="MFC6892622.1"/>
    <property type="molecule type" value="Genomic_DNA"/>
</dbReference>
<proteinExistence type="predicted"/>
<feature type="transmembrane region" description="Helical" evidence="2">
    <location>
        <begin position="12"/>
        <end position="33"/>
    </location>
</feature>
<protein>
    <recommendedName>
        <fullName evidence="5">Big-1 domain-containing protein</fullName>
    </recommendedName>
</protein>
<evidence type="ECO:0000256" key="2">
    <source>
        <dbReference type="SAM" id="Phobius"/>
    </source>
</evidence>
<dbReference type="Gene3D" id="2.60.40.10">
    <property type="entry name" value="Immunoglobulins"/>
    <property type="match status" value="1"/>
</dbReference>
<keyword evidence="2" id="KW-0812">Transmembrane</keyword>
<feature type="region of interest" description="Disordered" evidence="1">
    <location>
        <begin position="416"/>
        <end position="436"/>
    </location>
</feature>
<reference evidence="3 4" key="1">
    <citation type="journal article" date="2019" name="Int. J. Syst. Evol. Microbiol.">
        <title>The Global Catalogue of Microorganisms (GCM) 10K type strain sequencing project: providing services to taxonomists for standard genome sequencing and annotation.</title>
        <authorList>
            <consortium name="The Broad Institute Genomics Platform"/>
            <consortium name="The Broad Institute Genome Sequencing Center for Infectious Disease"/>
            <person name="Wu L."/>
            <person name="Ma J."/>
        </authorList>
    </citation>
    <scope>NUCLEOTIDE SEQUENCE [LARGE SCALE GENOMIC DNA]</scope>
    <source>
        <strain evidence="3 4">SKJ47</strain>
    </source>
</reference>
<gene>
    <name evidence="3" type="ORF">ACFQE9_08390</name>
</gene>
<name>A0ABD5UT21_9EURY</name>
<evidence type="ECO:0000313" key="4">
    <source>
        <dbReference type="Proteomes" id="UP001596296"/>
    </source>
</evidence>
<keyword evidence="2" id="KW-1133">Transmembrane helix</keyword>
<sequence length="540" mass="56855">MDVREGDRAQSVQVGVIFLFGFLIVGLSVYQVAVVPEQNRQVEFNAYQQAAADLTDVRNDVLATAERDTTLGTTVKTGVQYPSRAIFVNPGPPPNRIATTGERNVSIENVEAVDAEADNARAFVANNVSDRSYATRDVRYDPNYNVLNAQPMVVTGQQAYRVAGDRPIPLASQTLIGGEEGERIHLTTIDGDLSAGGSTVPVTSDSVSASTRATTIRSADGGDITLRLETPAGLSADGWIDRTGRDLNGTYARVLNVENATTGGGPERVAVTLAGGGGRSYQLRLSRVEVRSADAASTVEDPEPAYITSRGEGYRTVSAGQRTAVSTRVRDEFTNPVEGATVRFNVTRSNATLVDADGQSLGTTHEVTTTAEGTASVRVDTAGVTEDVRVNATAVDATSEFDSTTAEIQILETGTPAPGEQASASITTGSPSISGDSVTVPLENPTGESATIEALGFNFYFEQTPGRGGGGNNRDVSSATLASTGQTFEIPGPIDPLDQEIAVPATGTDVTFQFDDTPREGDFFVITVQFADGVTRTFFV</sequence>
<dbReference type="RefSeq" id="WP_379743156.1">
    <property type="nucleotide sequence ID" value="NZ_JBHSVN010000001.1"/>
</dbReference>
<keyword evidence="2" id="KW-0472">Membrane</keyword>
<evidence type="ECO:0008006" key="5">
    <source>
        <dbReference type="Google" id="ProtNLM"/>
    </source>
</evidence>
<dbReference type="Proteomes" id="UP001596296">
    <property type="component" value="Unassembled WGS sequence"/>
</dbReference>
<dbReference type="AlphaFoldDB" id="A0ABD5UT21"/>
<dbReference type="InterPro" id="IPR013783">
    <property type="entry name" value="Ig-like_fold"/>
</dbReference>
<organism evidence="3 4">
    <name type="scientific">Halopenitus salinus</name>
    <dbReference type="NCBI Taxonomy" id="1198295"/>
    <lineage>
        <taxon>Archaea</taxon>
        <taxon>Methanobacteriati</taxon>
        <taxon>Methanobacteriota</taxon>
        <taxon>Stenosarchaea group</taxon>
        <taxon>Halobacteria</taxon>
        <taxon>Halobacteriales</taxon>
        <taxon>Haloferacaceae</taxon>
        <taxon>Halopenitus</taxon>
    </lineage>
</organism>
<comment type="caution">
    <text evidence="3">The sequence shown here is derived from an EMBL/GenBank/DDBJ whole genome shotgun (WGS) entry which is preliminary data.</text>
</comment>
<accession>A0ABD5UT21</accession>
<keyword evidence="4" id="KW-1185">Reference proteome</keyword>
<evidence type="ECO:0000256" key="1">
    <source>
        <dbReference type="SAM" id="MobiDB-lite"/>
    </source>
</evidence>
<feature type="compositionally biased region" description="Polar residues" evidence="1">
    <location>
        <begin position="422"/>
        <end position="436"/>
    </location>
</feature>